<comment type="activity regulation">
    <text evidence="12">Na(+) is not transported, but it plays an essential structural role and its presence is essential for fluoride channel function.</text>
</comment>
<evidence type="ECO:0000256" key="7">
    <source>
        <dbReference type="ARBA" id="ARBA00023065"/>
    </source>
</evidence>
<evidence type="ECO:0000256" key="10">
    <source>
        <dbReference type="ARBA" id="ARBA00035120"/>
    </source>
</evidence>
<keyword evidence="6 12" id="KW-0915">Sodium</keyword>
<evidence type="ECO:0000256" key="12">
    <source>
        <dbReference type="HAMAP-Rule" id="MF_00454"/>
    </source>
</evidence>
<keyword evidence="14" id="KW-1185">Reference proteome</keyword>
<sequence length="139" mass="15160">MSRGYSPLFPYAAVGLGSALGSLLRYLVSMGSLALFGPLFPWGTLAVNVVGSWLIAWLATLGGRYTHGRVARWQPFLVAGFCGGFTTFSLFSLETLHLITLGRPWLAAAYVAASLPLWFAAAWHGQRVARTMRQARGRR</sequence>
<feature type="transmembrane region" description="Helical" evidence="12">
    <location>
        <begin position="73"/>
        <end position="93"/>
    </location>
</feature>
<dbReference type="InterPro" id="IPR003691">
    <property type="entry name" value="FluC"/>
</dbReference>
<dbReference type="PANTHER" id="PTHR28259">
    <property type="entry name" value="FLUORIDE EXPORT PROTEIN 1-RELATED"/>
    <property type="match status" value="1"/>
</dbReference>
<organism evidence="13 14">
    <name type="scientific">Halomonas alkalicola</name>
    <dbReference type="NCBI Taxonomy" id="1930622"/>
    <lineage>
        <taxon>Bacteria</taxon>
        <taxon>Pseudomonadati</taxon>
        <taxon>Pseudomonadota</taxon>
        <taxon>Gammaproteobacteria</taxon>
        <taxon>Oceanospirillales</taxon>
        <taxon>Halomonadaceae</taxon>
        <taxon>Halomonas</taxon>
    </lineage>
</organism>
<evidence type="ECO:0000256" key="3">
    <source>
        <dbReference type="ARBA" id="ARBA00022519"/>
    </source>
</evidence>
<accession>A0ABY9H866</accession>
<comment type="catalytic activity">
    <reaction evidence="11">
        <text>fluoride(in) = fluoride(out)</text>
        <dbReference type="Rhea" id="RHEA:76159"/>
        <dbReference type="ChEBI" id="CHEBI:17051"/>
    </reaction>
    <physiologicalReaction direction="left-to-right" evidence="11">
        <dbReference type="Rhea" id="RHEA:76160"/>
    </physiologicalReaction>
</comment>
<dbReference type="PANTHER" id="PTHR28259:SF1">
    <property type="entry name" value="FLUORIDE EXPORT PROTEIN 1-RELATED"/>
    <property type="match status" value="1"/>
</dbReference>
<keyword evidence="5 12" id="KW-1133">Transmembrane helix</keyword>
<dbReference type="RefSeq" id="WP_305502899.1">
    <property type="nucleotide sequence ID" value="NZ_CP131913.1"/>
</dbReference>
<feature type="transmembrane region" description="Helical" evidence="12">
    <location>
        <begin position="105"/>
        <end position="123"/>
    </location>
</feature>
<keyword evidence="3" id="KW-0997">Cell inner membrane</keyword>
<evidence type="ECO:0000256" key="2">
    <source>
        <dbReference type="ARBA" id="ARBA00022475"/>
    </source>
</evidence>
<evidence type="ECO:0000256" key="1">
    <source>
        <dbReference type="ARBA" id="ARBA00004651"/>
    </source>
</evidence>
<gene>
    <name evidence="12" type="primary">fluC</name>
    <name evidence="12" type="synonym">crcB</name>
    <name evidence="13" type="ORF">B6N23_06220</name>
</gene>
<keyword evidence="12" id="KW-0813">Transport</keyword>
<comment type="similarity">
    <text evidence="10 12">Belongs to the fluoride channel Fluc/FEX (TC 1.A.43) family.</text>
</comment>
<evidence type="ECO:0000256" key="11">
    <source>
        <dbReference type="ARBA" id="ARBA00035585"/>
    </source>
</evidence>
<feature type="binding site" evidence="12">
    <location>
        <position position="86"/>
    </location>
    <ligand>
        <name>Na(+)</name>
        <dbReference type="ChEBI" id="CHEBI:29101"/>
        <note>structural</note>
    </ligand>
</feature>
<feature type="transmembrane region" description="Helical" evidence="12">
    <location>
        <begin position="7"/>
        <end position="28"/>
    </location>
</feature>
<keyword evidence="2 12" id="KW-1003">Cell membrane</keyword>
<dbReference type="Proteomes" id="UP001235344">
    <property type="component" value="Chromosome"/>
</dbReference>
<keyword evidence="4 12" id="KW-0812">Transmembrane</keyword>
<proteinExistence type="inferred from homology"/>
<keyword evidence="12" id="KW-0479">Metal-binding</keyword>
<evidence type="ECO:0000313" key="14">
    <source>
        <dbReference type="Proteomes" id="UP001235344"/>
    </source>
</evidence>
<evidence type="ECO:0000256" key="8">
    <source>
        <dbReference type="ARBA" id="ARBA00023136"/>
    </source>
</evidence>
<dbReference type="Pfam" id="PF02537">
    <property type="entry name" value="CRCB"/>
    <property type="match status" value="1"/>
</dbReference>
<keyword evidence="8 12" id="KW-0472">Membrane</keyword>
<feature type="binding site" evidence="12">
    <location>
        <position position="83"/>
    </location>
    <ligand>
        <name>Na(+)</name>
        <dbReference type="ChEBI" id="CHEBI:29101"/>
        <note>structural</note>
    </ligand>
</feature>
<dbReference type="HAMAP" id="MF_00454">
    <property type="entry name" value="FluC"/>
    <property type="match status" value="1"/>
</dbReference>
<reference evidence="13 14" key="1">
    <citation type="submission" date="2023-08" db="EMBL/GenBank/DDBJ databases">
        <title>Transcriptome Analysis of Halomonas alkalicola CICC 11012s to Identify the Genes Involved in Alkaline Tolerances.</title>
        <authorList>
            <person name="Zhai L."/>
        </authorList>
    </citation>
    <scope>NUCLEOTIDE SEQUENCE [LARGE SCALE GENOMIC DNA]</scope>
    <source>
        <strain evidence="13 14">CICC 11012s</strain>
    </source>
</reference>
<name>A0ABY9H866_9GAMM</name>
<comment type="subcellular location">
    <subcellularLocation>
        <location evidence="1 12">Cell membrane</location>
        <topology evidence="1 12">Multi-pass membrane protein</topology>
    </subcellularLocation>
</comment>
<feature type="transmembrane region" description="Helical" evidence="12">
    <location>
        <begin position="40"/>
        <end position="61"/>
    </location>
</feature>
<keyword evidence="7 12" id="KW-0406">Ion transport</keyword>
<evidence type="ECO:0000313" key="13">
    <source>
        <dbReference type="EMBL" id="WLI74493.1"/>
    </source>
</evidence>
<evidence type="ECO:0000256" key="5">
    <source>
        <dbReference type="ARBA" id="ARBA00022989"/>
    </source>
</evidence>
<evidence type="ECO:0000256" key="9">
    <source>
        <dbReference type="ARBA" id="ARBA00023303"/>
    </source>
</evidence>
<evidence type="ECO:0000256" key="4">
    <source>
        <dbReference type="ARBA" id="ARBA00022692"/>
    </source>
</evidence>
<keyword evidence="9 12" id="KW-0407">Ion channel</keyword>
<protein>
    <recommendedName>
        <fullName evidence="12">Fluoride-specific ion channel FluC</fullName>
    </recommendedName>
</protein>
<dbReference type="EMBL" id="CP131913">
    <property type="protein sequence ID" value="WLI74493.1"/>
    <property type="molecule type" value="Genomic_DNA"/>
</dbReference>
<evidence type="ECO:0000256" key="6">
    <source>
        <dbReference type="ARBA" id="ARBA00023053"/>
    </source>
</evidence>
<comment type="function">
    <text evidence="12">Fluoride-specific ion channel. Important for reducing fluoride concentration in the cell, thus reducing its toxicity.</text>
</comment>